<dbReference type="GO" id="GO:0051604">
    <property type="term" value="P:protein maturation"/>
    <property type="evidence" value="ECO:0007669"/>
    <property type="project" value="UniProtKB-ARBA"/>
</dbReference>
<dbReference type="SUPFAM" id="SSF52129">
    <property type="entry name" value="Caspase-like"/>
    <property type="match status" value="1"/>
</dbReference>
<proteinExistence type="evidence at transcript level"/>
<gene>
    <name evidence="11" type="primary">CASP3</name>
</gene>
<dbReference type="InterPro" id="IPR001309">
    <property type="entry name" value="Pept_C14_p20"/>
</dbReference>
<dbReference type="Gene3D" id="3.40.50.1460">
    <property type="match status" value="1"/>
</dbReference>
<dbReference type="EMBL" id="BT081679">
    <property type="protein sequence ID" value="ACO51810.1"/>
    <property type="molecule type" value="mRNA"/>
</dbReference>
<dbReference type="InterPro" id="IPR016129">
    <property type="entry name" value="Caspase_his_AS"/>
</dbReference>
<dbReference type="GO" id="GO:0006508">
    <property type="term" value="P:proteolysis"/>
    <property type="evidence" value="ECO:0007669"/>
    <property type="project" value="UniProtKB-KW"/>
</dbReference>
<dbReference type="CDD" id="cd00032">
    <property type="entry name" value="CASc"/>
    <property type="match status" value="1"/>
</dbReference>
<evidence type="ECO:0000313" key="11">
    <source>
        <dbReference type="EMBL" id="ACO51810.1"/>
    </source>
</evidence>
<keyword evidence="5" id="KW-0788">Thiol protease</keyword>
<evidence type="ECO:0000256" key="3">
    <source>
        <dbReference type="ARBA" id="ARBA00022703"/>
    </source>
</evidence>
<dbReference type="PANTHER" id="PTHR48169">
    <property type="entry name" value="DED DOMAIN-CONTAINING PROTEIN"/>
    <property type="match status" value="1"/>
</dbReference>
<dbReference type="SMART" id="SM00115">
    <property type="entry name" value="CASc"/>
    <property type="match status" value="1"/>
</dbReference>
<dbReference type="PROSITE" id="PS01122">
    <property type="entry name" value="CASPASE_CYS"/>
    <property type="match status" value="1"/>
</dbReference>
<evidence type="ECO:0000259" key="10">
    <source>
        <dbReference type="PROSITE" id="PS50208"/>
    </source>
</evidence>
<evidence type="ECO:0000259" key="9">
    <source>
        <dbReference type="PROSITE" id="PS50207"/>
    </source>
</evidence>
<feature type="domain" description="Caspase family p10" evidence="9">
    <location>
        <begin position="190"/>
        <end position="275"/>
    </location>
</feature>
<keyword evidence="2" id="KW-0645">Protease</keyword>
<dbReference type="PANTHER" id="PTHR48169:SF7">
    <property type="entry name" value="CASPASE 10"/>
    <property type="match status" value="1"/>
</dbReference>
<evidence type="ECO:0000256" key="5">
    <source>
        <dbReference type="ARBA" id="ARBA00022807"/>
    </source>
</evidence>
<dbReference type="GO" id="GO:0006915">
    <property type="term" value="P:apoptotic process"/>
    <property type="evidence" value="ECO:0007669"/>
    <property type="project" value="UniProtKB-KW"/>
</dbReference>
<dbReference type="FunFam" id="3.40.50.1460:FF:000001">
    <property type="entry name" value="Caspase-3 preproprotein"/>
    <property type="match status" value="1"/>
</dbReference>
<feature type="compositionally biased region" description="Polar residues" evidence="8">
    <location>
        <begin position="8"/>
        <end position="24"/>
    </location>
</feature>
<keyword evidence="4" id="KW-0378">Hydrolase</keyword>
<protein>
    <submittedName>
        <fullName evidence="11">Caspase-3</fullName>
    </submittedName>
</protein>
<evidence type="ECO:0000256" key="7">
    <source>
        <dbReference type="RuleBase" id="RU003971"/>
    </source>
</evidence>
<dbReference type="InterPro" id="IPR011600">
    <property type="entry name" value="Pept_C14_caspase"/>
</dbReference>
<keyword evidence="3" id="KW-0053">Apoptosis</keyword>
<dbReference type="PROSITE" id="PS01121">
    <property type="entry name" value="CASPASE_HIS"/>
    <property type="match status" value="1"/>
</dbReference>
<name>C1C4A0_AQUCT</name>
<dbReference type="PRINTS" id="PR00376">
    <property type="entry name" value="IL1BCENZYME"/>
</dbReference>
<organism evidence="11">
    <name type="scientific">Aquarana catesbeiana</name>
    <name type="common">American bullfrog</name>
    <name type="synonym">Rana catesbeiana</name>
    <dbReference type="NCBI Taxonomy" id="8400"/>
    <lineage>
        <taxon>Eukaryota</taxon>
        <taxon>Metazoa</taxon>
        <taxon>Chordata</taxon>
        <taxon>Craniata</taxon>
        <taxon>Vertebrata</taxon>
        <taxon>Euteleostomi</taxon>
        <taxon>Amphibia</taxon>
        <taxon>Batrachia</taxon>
        <taxon>Anura</taxon>
        <taxon>Neobatrachia</taxon>
        <taxon>Ranoidea</taxon>
        <taxon>Ranidae</taxon>
        <taxon>Aquarana</taxon>
    </lineage>
</organism>
<evidence type="ECO:0000256" key="2">
    <source>
        <dbReference type="ARBA" id="ARBA00022670"/>
    </source>
</evidence>
<dbReference type="GO" id="GO:0005737">
    <property type="term" value="C:cytoplasm"/>
    <property type="evidence" value="ECO:0007669"/>
    <property type="project" value="UniProtKB-ARBA"/>
</dbReference>
<dbReference type="InterPro" id="IPR002138">
    <property type="entry name" value="Pept_C14_p10"/>
</dbReference>
<dbReference type="PROSITE" id="PS50208">
    <property type="entry name" value="CASPASE_P20"/>
    <property type="match status" value="1"/>
</dbReference>
<feature type="region of interest" description="Disordered" evidence="8">
    <location>
        <begin position="1"/>
        <end position="24"/>
    </location>
</feature>
<evidence type="ECO:0000256" key="1">
    <source>
        <dbReference type="ARBA" id="ARBA00010134"/>
    </source>
</evidence>
<dbReference type="PROSITE" id="PS50207">
    <property type="entry name" value="CASPASE_P10"/>
    <property type="match status" value="1"/>
</dbReference>
<dbReference type="InterPro" id="IPR029030">
    <property type="entry name" value="Caspase-like_dom_sf"/>
</dbReference>
<dbReference type="AlphaFoldDB" id="C1C4A0"/>
<accession>C1C4A0</accession>
<dbReference type="InterPro" id="IPR015917">
    <property type="entry name" value="Pept_C14A"/>
</dbReference>
<evidence type="ECO:0000256" key="6">
    <source>
        <dbReference type="ARBA" id="ARBA00023145"/>
    </source>
</evidence>
<keyword evidence="6" id="KW-0865">Zymogen</keyword>
<evidence type="ECO:0000256" key="8">
    <source>
        <dbReference type="SAM" id="MobiDB-lite"/>
    </source>
</evidence>
<feature type="domain" description="Caspase family p20" evidence="10">
    <location>
        <begin position="45"/>
        <end position="175"/>
    </location>
</feature>
<dbReference type="Pfam" id="PF00656">
    <property type="entry name" value="Peptidase_C14"/>
    <property type="match status" value="1"/>
</dbReference>
<reference evidence="11" key="1">
    <citation type="submission" date="2009-04" db="EMBL/GenBank/DDBJ databases">
        <title>Rana catesbeiana ESTs and full-length cDNAs.</title>
        <authorList>
            <person name="Helbing C.C."/>
            <person name="Veldhoen N."/>
            <person name="Leong J."/>
            <person name="Koop B.F."/>
        </authorList>
    </citation>
    <scope>NUCLEOTIDE SEQUENCE</scope>
    <source>
        <tissue evidence="11">Mixed tissue</tissue>
    </source>
</reference>
<comment type="similarity">
    <text evidence="1 7">Belongs to the peptidase C14A family.</text>
</comment>
<dbReference type="GO" id="GO:0004197">
    <property type="term" value="F:cysteine-type endopeptidase activity"/>
    <property type="evidence" value="ECO:0007669"/>
    <property type="project" value="InterPro"/>
</dbReference>
<sequence>MAEEEGHSFQNVTEPSDSNRKNYSITRDEDLEDIKKYKYDLDYPEKGVCVIINMEKLDDELIYKEKLKTGNRPGTNKDVESLSEVFTSYGFEVRIENNATAGRIAEVMKEVAEEDHSQRGCFVCVVLSHGKDGGFYCYDDFMEEEFLFNLFKGESCKQLVGKPKLFFIQACRGDKFDSGVTPYASVATTSTGRIPIEADFLCHYSTSQGYVAFRHVSYGSWFIQSLCEMLKKYGKKYELMQILTRVNHKVALEYEANGKKEMPCIVSKLTKDLYL</sequence>
<evidence type="ECO:0000256" key="4">
    <source>
        <dbReference type="ARBA" id="ARBA00022801"/>
    </source>
</evidence>
<dbReference type="GO" id="GO:0043067">
    <property type="term" value="P:regulation of programmed cell death"/>
    <property type="evidence" value="ECO:0007669"/>
    <property type="project" value="UniProtKB-ARBA"/>
</dbReference>
<dbReference type="InterPro" id="IPR033139">
    <property type="entry name" value="Caspase_cys_AS"/>
</dbReference>